<feature type="transmembrane region" description="Helical" evidence="11">
    <location>
        <begin position="126"/>
        <end position="145"/>
    </location>
</feature>
<comment type="subcellular location">
    <subcellularLocation>
        <location evidence="1 11">Endoplasmic reticulum membrane</location>
        <topology evidence="1 11">Single-pass membrane protein</topology>
    </subcellularLocation>
    <subcellularLocation>
        <location evidence="2">Nucleus membrane</location>
        <topology evidence="2">Single-pass membrane protein</topology>
    </subcellularLocation>
</comment>
<proteinExistence type="inferred from homology"/>
<dbReference type="OMA" id="CRIVFIE"/>
<dbReference type="Gene3D" id="3.40.50.2000">
    <property type="entry name" value="Glycogen Phosphorylase B"/>
    <property type="match status" value="1"/>
</dbReference>
<dbReference type="FunCoup" id="G3ALV6">
    <property type="interactions" value="318"/>
</dbReference>
<dbReference type="InterPro" id="IPR013969">
    <property type="entry name" value="Oligosacch_biosynth_Alg14"/>
</dbReference>
<evidence type="ECO:0000256" key="9">
    <source>
        <dbReference type="ARBA" id="ARBA00023136"/>
    </source>
</evidence>
<dbReference type="eggNOG" id="KOG3339">
    <property type="taxonomic scope" value="Eukaryota"/>
</dbReference>
<evidence type="ECO:0000256" key="5">
    <source>
        <dbReference type="ARBA" id="ARBA00017467"/>
    </source>
</evidence>
<dbReference type="OrthoDB" id="17098at2759"/>
<dbReference type="GO" id="GO:0043541">
    <property type="term" value="C:UDP-N-acetylglucosamine transferase complex"/>
    <property type="evidence" value="ECO:0007669"/>
    <property type="project" value="TreeGrafter"/>
</dbReference>
<evidence type="ECO:0000256" key="7">
    <source>
        <dbReference type="ARBA" id="ARBA00022824"/>
    </source>
</evidence>
<dbReference type="Pfam" id="PF08660">
    <property type="entry name" value="Alg14"/>
    <property type="match status" value="1"/>
</dbReference>
<comment type="subunit">
    <text evidence="4 11">Heterodimer with ALG13 to form a functional enzyme.</text>
</comment>
<dbReference type="RefSeq" id="XP_007374230.1">
    <property type="nucleotide sequence ID" value="XM_007374168.1"/>
</dbReference>
<keyword evidence="8 11" id="KW-1133">Transmembrane helix</keyword>
<keyword evidence="9 11" id="KW-0472">Membrane</keyword>
<accession>G3ALV6</accession>
<evidence type="ECO:0000256" key="2">
    <source>
        <dbReference type="ARBA" id="ARBA00004590"/>
    </source>
</evidence>
<sequence length="229" mass="25588">MDFESLICVTIGLILFPILLLLLRLIWILPGLRSSPLATKELKLTDLPNDIVGSNIMILLGSGGHTGEMMRIVSKLNLSKLSRTWVYSSGDSTSILKARRYEEENNNNFPTKYLCIPRARKVGEPILSSIISTLNSFIVSGLSLLTLRQKPSVLLLNGPGTSVPIAYILFALKFLGLCNTKIIYIESLARVNKLSLSGLLLLPICDRFIVQWQPLFYKYKRAECYGILI</sequence>
<dbReference type="KEGG" id="spaa:SPAPADRAFT_70717"/>
<comment type="caution">
    <text evidence="11">Lacks conserved residue(s) required for the propagation of feature annotation.</text>
</comment>
<comment type="function">
    <text evidence="11">Involved in protein N-glycosylation. Essential for the second step of the dolichol-linked oligosaccharide pathway. Anchors the catalytic subunit ALG13 to the ER.</text>
</comment>
<comment type="similarity">
    <text evidence="3 11">Belongs to the ALG14 family.</text>
</comment>
<dbReference type="PANTHER" id="PTHR12154:SF4">
    <property type="entry name" value="UDP-N-ACETYLGLUCOSAMINE TRANSFERASE SUBUNIT ALG14 HOMOLOG"/>
    <property type="match status" value="1"/>
</dbReference>
<organism evidence="13">
    <name type="scientific">Spathaspora passalidarum (strain NRRL Y-27907 / 11-Y1)</name>
    <dbReference type="NCBI Taxonomy" id="619300"/>
    <lineage>
        <taxon>Eukaryota</taxon>
        <taxon>Fungi</taxon>
        <taxon>Dikarya</taxon>
        <taxon>Ascomycota</taxon>
        <taxon>Saccharomycotina</taxon>
        <taxon>Pichiomycetes</taxon>
        <taxon>Debaryomycetaceae</taxon>
        <taxon>Spathaspora</taxon>
    </lineage>
</organism>
<dbReference type="HOGENOM" id="CLU_064541_2_0_1"/>
<dbReference type="STRING" id="619300.G3ALV6"/>
<keyword evidence="7 11" id="KW-0256">Endoplasmic reticulum</keyword>
<keyword evidence="13" id="KW-1185">Reference proteome</keyword>
<evidence type="ECO:0000256" key="8">
    <source>
        <dbReference type="ARBA" id="ARBA00022989"/>
    </source>
</evidence>
<reference evidence="12 13" key="1">
    <citation type="journal article" date="2011" name="Proc. Natl. Acad. Sci. U.S.A.">
        <title>Comparative genomics of xylose-fermenting fungi for enhanced biofuel production.</title>
        <authorList>
            <person name="Wohlbach D.J."/>
            <person name="Kuo A."/>
            <person name="Sato T.K."/>
            <person name="Potts K.M."/>
            <person name="Salamov A.A."/>
            <person name="LaButti K.M."/>
            <person name="Sun H."/>
            <person name="Clum A."/>
            <person name="Pangilinan J.L."/>
            <person name="Lindquist E.A."/>
            <person name="Lucas S."/>
            <person name="Lapidus A."/>
            <person name="Jin M."/>
            <person name="Gunawan C."/>
            <person name="Balan V."/>
            <person name="Dale B.E."/>
            <person name="Jeffries T.W."/>
            <person name="Zinkel R."/>
            <person name="Barry K.W."/>
            <person name="Grigoriev I.V."/>
            <person name="Gasch A.P."/>
        </authorList>
    </citation>
    <scope>NUCLEOTIDE SEQUENCE [LARGE SCALE GENOMIC DNA]</scope>
    <source>
        <strain evidence="13">NRRL Y-27907 / 11-Y1</strain>
    </source>
</reference>
<name>G3ALV6_SPAPN</name>
<gene>
    <name evidence="11" type="primary">ALG14</name>
    <name evidence="12" type="ORF">SPAPADRAFT_70717</name>
</gene>
<evidence type="ECO:0000256" key="3">
    <source>
        <dbReference type="ARBA" id="ARBA00009731"/>
    </source>
</evidence>
<evidence type="ECO:0000256" key="4">
    <source>
        <dbReference type="ARBA" id="ARBA00011335"/>
    </source>
</evidence>
<evidence type="ECO:0000256" key="11">
    <source>
        <dbReference type="RuleBase" id="RU362127"/>
    </source>
</evidence>
<dbReference type="GO" id="GO:0004577">
    <property type="term" value="F:N-acetylglucosaminyldiphosphodolichol N-acetylglucosaminyltransferase activity"/>
    <property type="evidence" value="ECO:0007669"/>
    <property type="project" value="TreeGrafter"/>
</dbReference>
<dbReference type="InParanoid" id="G3ALV6"/>
<feature type="transmembrane region" description="Helical" evidence="11">
    <location>
        <begin position="6"/>
        <end position="27"/>
    </location>
</feature>
<evidence type="ECO:0000313" key="13">
    <source>
        <dbReference type="Proteomes" id="UP000000709"/>
    </source>
</evidence>
<feature type="transmembrane region" description="Helical" evidence="11">
    <location>
        <begin position="165"/>
        <end position="184"/>
    </location>
</feature>
<evidence type="ECO:0000256" key="10">
    <source>
        <dbReference type="ARBA" id="ARBA00032062"/>
    </source>
</evidence>
<evidence type="ECO:0000256" key="6">
    <source>
        <dbReference type="ARBA" id="ARBA00022692"/>
    </source>
</evidence>
<dbReference type="Proteomes" id="UP000000709">
    <property type="component" value="Unassembled WGS sequence"/>
</dbReference>
<evidence type="ECO:0000256" key="1">
    <source>
        <dbReference type="ARBA" id="ARBA00004389"/>
    </source>
</evidence>
<keyword evidence="6 11" id="KW-0812">Transmembrane</keyword>
<protein>
    <recommendedName>
        <fullName evidence="5 11">UDP-N-acetylglucosamine transferase subunit ALG14</fullName>
    </recommendedName>
    <alternativeName>
        <fullName evidence="10 11">Asparagine-linked glycosylation protein 14</fullName>
    </alternativeName>
</protein>
<dbReference type="GO" id="GO:0031965">
    <property type="term" value="C:nuclear membrane"/>
    <property type="evidence" value="ECO:0007669"/>
    <property type="project" value="UniProtKB-SubCell"/>
</dbReference>
<dbReference type="GO" id="GO:0006488">
    <property type="term" value="P:dolichol-linked oligosaccharide biosynthetic process"/>
    <property type="evidence" value="ECO:0007669"/>
    <property type="project" value="InterPro"/>
</dbReference>
<dbReference type="GeneID" id="18875343"/>
<dbReference type="AlphaFoldDB" id="G3ALV6"/>
<dbReference type="PANTHER" id="PTHR12154">
    <property type="entry name" value="GLYCOSYL TRANSFERASE-RELATED"/>
    <property type="match status" value="1"/>
</dbReference>
<dbReference type="EMBL" id="GL996501">
    <property type="protein sequence ID" value="EGW32715.1"/>
    <property type="molecule type" value="Genomic_DNA"/>
</dbReference>
<evidence type="ECO:0000313" key="12">
    <source>
        <dbReference type="EMBL" id="EGW32715.1"/>
    </source>
</evidence>